<evidence type="ECO:0000313" key="1">
    <source>
        <dbReference type="EMBL" id="PJM72906.1"/>
    </source>
</evidence>
<comment type="caution">
    <text evidence="1">The sequence shown here is derived from an EMBL/GenBank/DDBJ whole genome shotgun (WGS) entry which is preliminary data.</text>
</comment>
<gene>
    <name evidence="1" type="ORF">CS006_06500</name>
</gene>
<dbReference type="EMBL" id="PEBI01000003">
    <property type="protein sequence ID" value="PJM72906.1"/>
    <property type="molecule type" value="Genomic_DNA"/>
</dbReference>
<protein>
    <submittedName>
        <fullName evidence="1">Uncharacterized protein</fullName>
    </submittedName>
</protein>
<accession>A0A2M9H7X4</accession>
<dbReference type="Proteomes" id="UP000229095">
    <property type="component" value="Unassembled WGS sequence"/>
</dbReference>
<dbReference type="AlphaFoldDB" id="A0A2M9H7X4"/>
<organism evidence="1 2">
    <name type="scientific">Bifidobacterium primatium</name>
    <dbReference type="NCBI Taxonomy" id="2045438"/>
    <lineage>
        <taxon>Bacteria</taxon>
        <taxon>Bacillati</taxon>
        <taxon>Actinomycetota</taxon>
        <taxon>Actinomycetes</taxon>
        <taxon>Bifidobacteriales</taxon>
        <taxon>Bifidobacteriaceae</taxon>
        <taxon>Bifidobacterium</taxon>
    </lineage>
</organism>
<sequence length="70" mass="7767">MINDRDDRHGNIANRRGGIASRFKGRDLEFAEILNRSIGRDATKTNRLSARERRTVGGHALAMRAGHGVP</sequence>
<keyword evidence="2" id="KW-1185">Reference proteome</keyword>
<reference evidence="1 2" key="1">
    <citation type="submission" date="2017-10" db="EMBL/GenBank/DDBJ databases">
        <title>Draft genome sequences of strains TRE 1, TRE 9, TRE H and TRI 7, isolated from tamarins, belonging to four potential novel Bifidobacterium species.</title>
        <authorList>
            <person name="Mattarelli P."/>
            <person name="Modesto M."/>
            <person name="Puglisi E."/>
            <person name="Morelli L."/>
            <person name="Spezio C."/>
            <person name="Bonetti A."/>
            <person name="Sandri C."/>
        </authorList>
    </citation>
    <scope>NUCLEOTIDE SEQUENCE [LARGE SCALE GENOMIC DNA]</scope>
    <source>
        <strain evidence="2">TRE1</strain>
    </source>
</reference>
<proteinExistence type="predicted"/>
<name>A0A2M9H7X4_9BIFI</name>
<evidence type="ECO:0000313" key="2">
    <source>
        <dbReference type="Proteomes" id="UP000229095"/>
    </source>
</evidence>
<dbReference type="RefSeq" id="WP_100511009.1">
    <property type="nucleotide sequence ID" value="NZ_PEBI01000003.1"/>
</dbReference>